<dbReference type="Gene3D" id="3.30.10.20">
    <property type="match status" value="1"/>
</dbReference>
<dbReference type="CDD" id="cd06577">
    <property type="entry name" value="PASTA_pknB"/>
    <property type="match status" value="1"/>
</dbReference>
<keyword evidence="3" id="KW-1185">Reference proteome</keyword>
<dbReference type="NCBIfam" id="TIGR03767">
    <property type="entry name" value="P_acnes_RR"/>
    <property type="match status" value="1"/>
</dbReference>
<evidence type="ECO:0000313" key="2">
    <source>
        <dbReference type="EMBL" id="UWZ58392.1"/>
    </source>
</evidence>
<dbReference type="SUPFAM" id="SSF56300">
    <property type="entry name" value="Metallo-dependent phosphatases"/>
    <property type="match status" value="1"/>
</dbReference>
<reference evidence="2" key="1">
    <citation type="submission" date="2021-04" db="EMBL/GenBank/DDBJ databases">
        <title>Dactylosporangium aurantiacum NRRL B-8018 full assembly.</title>
        <authorList>
            <person name="Hartkoorn R.C."/>
            <person name="Beaudoing E."/>
            <person name="Hot D."/>
        </authorList>
    </citation>
    <scope>NUCLEOTIDE SEQUENCE</scope>
    <source>
        <strain evidence="2">NRRL B-8018</strain>
    </source>
</reference>
<dbReference type="SUPFAM" id="SSF89372">
    <property type="entry name" value="Fucose-specific lectin"/>
    <property type="match status" value="2"/>
</dbReference>
<protein>
    <submittedName>
        <fullName evidence="2">TIGR03767 family metallophosphoesterase</fullName>
    </submittedName>
</protein>
<dbReference type="Gene3D" id="3.60.21.10">
    <property type="match status" value="1"/>
</dbReference>
<dbReference type="InterPro" id="IPR022506">
    <property type="entry name" value="Metallophosphoesterase_PPA1498"/>
</dbReference>
<dbReference type="InterPro" id="IPR029052">
    <property type="entry name" value="Metallo-depent_PP-like"/>
</dbReference>
<dbReference type="Pfam" id="PF26607">
    <property type="entry name" value="DUF8189"/>
    <property type="match status" value="2"/>
</dbReference>
<dbReference type="Proteomes" id="UP001058003">
    <property type="component" value="Chromosome"/>
</dbReference>
<evidence type="ECO:0000259" key="1">
    <source>
        <dbReference type="PROSITE" id="PS51178"/>
    </source>
</evidence>
<dbReference type="InterPro" id="IPR058502">
    <property type="entry name" value="PLL-like_beta-prop"/>
</dbReference>
<dbReference type="Gene3D" id="2.120.10.70">
    <property type="entry name" value="Fucose-specific lectin"/>
    <property type="match status" value="1"/>
</dbReference>
<dbReference type="EMBL" id="CP073767">
    <property type="protein sequence ID" value="UWZ58392.1"/>
    <property type="molecule type" value="Genomic_DNA"/>
</dbReference>
<accession>A0A9Q9MRD0</accession>
<dbReference type="RefSeq" id="WP_052388230.1">
    <property type="nucleotide sequence ID" value="NZ_CP073767.1"/>
</dbReference>
<evidence type="ECO:0000313" key="3">
    <source>
        <dbReference type="Proteomes" id="UP001058003"/>
    </source>
</evidence>
<name>A0A9Q9MRD0_9ACTN</name>
<dbReference type="CDD" id="cd22954">
    <property type="entry name" value="PLL_lectin"/>
    <property type="match status" value="1"/>
</dbReference>
<organism evidence="2 3">
    <name type="scientific">Dactylosporangium aurantiacum</name>
    <dbReference type="NCBI Taxonomy" id="35754"/>
    <lineage>
        <taxon>Bacteria</taxon>
        <taxon>Bacillati</taxon>
        <taxon>Actinomycetota</taxon>
        <taxon>Actinomycetes</taxon>
        <taxon>Micromonosporales</taxon>
        <taxon>Micromonosporaceae</taxon>
        <taxon>Dactylosporangium</taxon>
    </lineage>
</organism>
<proteinExistence type="predicted"/>
<gene>
    <name evidence="2" type="ORF">Daura_20735</name>
</gene>
<sequence>MLRGGAAPAAASTGPVYTTLERTVRYLNGVYYSALVAGDGEPHIERRDLVSRGPSTAQRPVIAFAQMSDLHIIDDQSPLRVEFLDQYADGGAPHWASYPTASAYRPQEMLSAHMSDAAIRAVAKVGKGPATGLPLAFTLVTGDSIDNCQYNETRWYIDLLDGNRVRADSGSFSKEESVSGDGFGAIFEYWHPTMRAWEEQHGQLDKYSIGAPQGYYRQFPAIQNLLSNARREFQAHGLGMPWYAAYGNHDALVQGNAPTTWPIVGSTLKDIAVGDVKRTSLVEALPDRLDDASVWDFTVVLSGFSGLRVTPDPDRRLLSRAQFIDEHFDTTGLPAGHGFTAGSDLAYYAVPALADDAVRFICVDSTRTTTASSEGAIDEDQWDWLVAQLKACSSRNIVKEAVLLPVDDPRQTFRIETRPDVEDKFVVVYCHHTLDTMTNDVEAPGGDSYYNGSQLRDLLLCFPNVILMVDGHTHRNRIRPHARRSAMGVEGGFWEVTTASHIDWPIQSRIIEITEGGGMLSIFTTMLDIDAPLSNNGDLSTPTALAALGRELAANDPQGNVGREGMDVDRNAQLLVPTPFTRPPVYGSPLAAAANSRGNLELVAVNRADQIVHAMQSSTGWSPWMRFDGELRSVSAVRAASLRPQLFGINRVGQLFTRAQKNDGTWTSWVRLASPTVTAVAAGCNADGRLELLATDPAGRIWQSTHRSPTDTTWTPWARFDGELCQVAIAHTAPDAGRRLALFGVNAEGKVWHRIQLASGGWSGWIDLSLGTPVTSIAAATNSDGRLEIFGTDRDGAILHRYQTAPDGTWTPWQYFGGAVDAMSHLAAGTGAGGLVEVFATERRRLGGTDQLGTVWRRAQLAAGGWSAWEAMPELIAQPVTVPFLYEETLTDALAALAEAGLTKGAVGHRQVSESVLNGRVIAQSPAGGRQVPAGSAVSLTIGEYVAGGGA</sequence>
<dbReference type="InterPro" id="IPR005543">
    <property type="entry name" value="PASTA_dom"/>
</dbReference>
<feature type="domain" description="PASTA" evidence="1">
    <location>
        <begin position="876"/>
        <end position="944"/>
    </location>
</feature>
<dbReference type="Pfam" id="PF03793">
    <property type="entry name" value="PASTA"/>
    <property type="match status" value="1"/>
</dbReference>
<dbReference type="KEGG" id="daur:Daura_20735"/>
<dbReference type="SMART" id="SM00740">
    <property type="entry name" value="PASTA"/>
    <property type="match status" value="1"/>
</dbReference>
<dbReference type="AlphaFoldDB" id="A0A9Q9MRD0"/>
<dbReference type="PROSITE" id="PS51178">
    <property type="entry name" value="PASTA"/>
    <property type="match status" value="1"/>
</dbReference>